<accession>A0A1J1GZN4</accession>
<evidence type="ECO:0000256" key="1">
    <source>
        <dbReference type="SAM" id="Coils"/>
    </source>
</evidence>
<feature type="transmembrane region" description="Helical" evidence="2">
    <location>
        <begin position="1001"/>
        <end position="1017"/>
    </location>
</feature>
<feature type="coiled-coil region" evidence="1">
    <location>
        <begin position="535"/>
        <end position="580"/>
    </location>
</feature>
<dbReference type="RefSeq" id="XP_028530705.1">
    <property type="nucleotide sequence ID" value="XM_028674342.1"/>
</dbReference>
<name>A0A1J1GZN4_PLAGA</name>
<keyword evidence="4" id="KW-1185">Reference proteome</keyword>
<keyword evidence="2" id="KW-0472">Membrane</keyword>
<sequence>MFFILTKYFNEKKKNYKFFQTANSTLYGRKKKLRGKTTKYINYFFLKKKKVEEQIYYNNIKRKHFKDVSSPFHIICNLKNDKLKFLKKCNLSEKKHILENTHIKFENPNISQIKEIRDANENIRNNEVIIHDKNYVCEDEKKLLDLYNEEYLFLPRMNIKKDRKLKDLKNMNNINNVIDIRKNKDLSNLYLITSLINIYHDNNYNYLILKILKEIKYINYMNIKQISLIIYNLYKYYFINYIKNMFSNDDIINFNSFYNYYYILDDFIYNENMKYELIDLNIIKQFLISLSIDIKKDIHYETDFNVLSKIIFVFSYFSINDKKLNELLIDRIFKSLHIKKNKKIKYFSLISLSFENLKLYYSKFVFMHSYIIIKKMKKLSRKYGNSIIYKKKKLKQINLFDFHKKQKKIPLVELKDIFAYMYILKKNNLKNNQFIMELLKYCNLFFKKNFSKEKDKYIYSYIQNFNNNFHKDDNLSTKEKIMKNCVYYRSLKNIKIEKHNEDKKKNFLLNSYNSMILKKKRKNKKLNKYLALYSLYNINKNIQRLESSKNNYSNDTLIQIKKVNNNIENYSEEGKKQKDKIVLQEKNCFKKTANNIINQNINNCVSREKTRDISENNLKDKVEYKNDSIISPIQSNDVLITNNSFSKNYEIDIFCLIILLNHLITYDFLFLKKIPIFHNLIKLYLDLIRISKLKQIHFFYFSKIIKINEYMNIYNNFIIKVIYSSIFFKFKNIALFGTGVLNFYVENLCYYVIILYQNLLKMKIKDYNLNNIIYIYLIKFLEKYKKISHILLYRYLKLFYSMKICYEPKKNYYDKLITYKKSSLIYDKEDFNMTYKNTLLYKKFEFLIFENLISLKWNTLDNFYLIKFYKYINKLKLHVVINGEMKKNLDNVYKKLQDIIKEKKCDINFLDILKLYINSNNELKKKIFHLEYFFNNLLSIGNIEQLDSSNFILFFKTTFSYIYLNNTHKKKFFIKNFDCIKLINLNRNYINKNIEKIKKKYIYLIIIYNFLYLHKLFQKKLVYHKKIININHVEIMFEIINKCLENWYFINDEKNALIYIFLLYFNSLKKKKKNFFFTKKHSKKFLDISKNCIEEMNKLWNIYFNNSYTTYINPLLLFFLFKYKIFLNNYSRKKAKSMIEIINNRTIYYHMLRSKNDFIFLNTIFFSIIKNNYILKNELFDDFTNLYFNKITFKSFICNNFEKDKKKNYYDLFETIKLNILNKSENNNKNIIYSFIARRKSIEYLIKTVLNRKKYEMYLL</sequence>
<dbReference type="EMBL" id="CVMV01000117">
    <property type="protein sequence ID" value="CRG97906.1"/>
    <property type="molecule type" value="Genomic_DNA"/>
</dbReference>
<gene>
    <name evidence="3" type="ORF">PGAL8A_00034200</name>
</gene>
<evidence type="ECO:0000313" key="3">
    <source>
        <dbReference type="EMBL" id="CRG97906.1"/>
    </source>
</evidence>
<keyword evidence="1" id="KW-0175">Coiled coil</keyword>
<evidence type="ECO:0000313" key="4">
    <source>
        <dbReference type="Proteomes" id="UP000220797"/>
    </source>
</evidence>
<dbReference type="OrthoDB" id="392581at2759"/>
<feature type="transmembrane region" description="Helical" evidence="2">
    <location>
        <begin position="1108"/>
        <end position="1127"/>
    </location>
</feature>
<evidence type="ECO:0000256" key="2">
    <source>
        <dbReference type="SAM" id="Phobius"/>
    </source>
</evidence>
<feature type="transmembrane region" description="Helical" evidence="2">
    <location>
        <begin position="734"/>
        <end position="756"/>
    </location>
</feature>
<dbReference type="AlphaFoldDB" id="A0A1J1GZN4"/>
<organism evidence="3 4">
    <name type="scientific">Plasmodium gallinaceum</name>
    <dbReference type="NCBI Taxonomy" id="5849"/>
    <lineage>
        <taxon>Eukaryota</taxon>
        <taxon>Sar</taxon>
        <taxon>Alveolata</taxon>
        <taxon>Apicomplexa</taxon>
        <taxon>Aconoidasida</taxon>
        <taxon>Haemosporida</taxon>
        <taxon>Plasmodiidae</taxon>
        <taxon>Plasmodium</taxon>
        <taxon>Plasmodium (Haemamoeba)</taxon>
    </lineage>
</organism>
<dbReference type="Proteomes" id="UP000220797">
    <property type="component" value="Unassembled WGS sequence"/>
</dbReference>
<keyword evidence="2" id="KW-0812">Transmembrane</keyword>
<reference evidence="3" key="1">
    <citation type="submission" date="2015-04" db="EMBL/GenBank/DDBJ databases">
        <authorList>
            <consortium name="Pathogen Informatics"/>
        </authorList>
    </citation>
    <scope>NUCLEOTIDE SEQUENCE [LARGE SCALE GENOMIC DNA]</scope>
    <source>
        <strain evidence="3">8A</strain>
    </source>
</reference>
<keyword evidence="2" id="KW-1133">Transmembrane helix</keyword>
<dbReference type="VEuPathDB" id="PlasmoDB:PGAL8A_00034200"/>
<dbReference type="GeneID" id="39728866"/>
<dbReference type="OMA" id="KMESIEF"/>
<protein>
    <submittedName>
        <fullName evidence="3">Uncharacterized protein</fullName>
    </submittedName>
</protein>
<comment type="caution">
    <text evidence="3">The sequence shown here is derived from an EMBL/GenBank/DDBJ whole genome shotgun (WGS) entry which is preliminary data.</text>
</comment>
<proteinExistence type="predicted"/>